<comment type="caution">
    <text evidence="1">The sequence shown here is derived from an EMBL/GenBank/DDBJ whole genome shotgun (WGS) entry which is preliminary data.</text>
</comment>
<protein>
    <submittedName>
        <fullName evidence="1">GAF domain-containing protein</fullName>
    </submittedName>
</protein>
<keyword evidence="2" id="KW-1185">Reference proteome</keyword>
<sequence>VGQGVCGTAVIEAVTQIVTDVHQFPGHIACDSASLSELVIPLFDKQGNCRGVLDIDSPSLARFDQQDATGLLPIANLLINKWR</sequence>
<name>A0ABS5ZEZ4_9GAMM</name>
<organism evidence="1 2">
    <name type="scientific">Zooshikella harenae</name>
    <dbReference type="NCBI Taxonomy" id="2827238"/>
    <lineage>
        <taxon>Bacteria</taxon>
        <taxon>Pseudomonadati</taxon>
        <taxon>Pseudomonadota</taxon>
        <taxon>Gammaproteobacteria</taxon>
        <taxon>Oceanospirillales</taxon>
        <taxon>Zooshikellaceae</taxon>
        <taxon>Zooshikella</taxon>
    </lineage>
</organism>
<dbReference type="EMBL" id="JAGSOY010000044">
    <property type="protein sequence ID" value="MBU2712631.1"/>
    <property type="molecule type" value="Genomic_DNA"/>
</dbReference>
<dbReference type="InterPro" id="IPR000614">
    <property type="entry name" value="FRMsr_CS"/>
</dbReference>
<dbReference type="Proteomes" id="UP000690515">
    <property type="component" value="Unassembled WGS sequence"/>
</dbReference>
<dbReference type="RefSeq" id="WP_373687360.1">
    <property type="nucleotide sequence ID" value="NZ_JAGSOY010000044.1"/>
</dbReference>
<evidence type="ECO:0000313" key="1">
    <source>
        <dbReference type="EMBL" id="MBU2712631.1"/>
    </source>
</evidence>
<feature type="non-terminal residue" evidence="1">
    <location>
        <position position="1"/>
    </location>
</feature>
<accession>A0ABS5ZEZ4</accession>
<evidence type="ECO:0000313" key="2">
    <source>
        <dbReference type="Proteomes" id="UP000690515"/>
    </source>
</evidence>
<proteinExistence type="predicted"/>
<dbReference type="PROSITE" id="PS01320">
    <property type="entry name" value="UPF0067"/>
    <property type="match status" value="1"/>
</dbReference>
<reference evidence="1 2" key="1">
    <citation type="submission" date="2021-04" db="EMBL/GenBank/DDBJ databases">
        <authorList>
            <person name="Pira H."/>
            <person name="Risdian C."/>
            <person name="Wink J."/>
        </authorList>
    </citation>
    <scope>NUCLEOTIDE SEQUENCE [LARGE SCALE GENOMIC DNA]</scope>
    <source>
        <strain evidence="1 2">WH53</strain>
    </source>
</reference>
<gene>
    <name evidence="1" type="ORF">KCG35_16305</name>
</gene>